<accession>A0ABM9X2B9</accession>
<feature type="transmembrane region" description="Helical" evidence="5">
    <location>
        <begin position="6"/>
        <end position="26"/>
    </location>
</feature>
<keyword evidence="2 5" id="KW-0812">Transmembrane</keyword>
<evidence type="ECO:0000313" key="8">
    <source>
        <dbReference type="Proteomes" id="UP000003257"/>
    </source>
</evidence>
<feature type="transmembrane region" description="Helical" evidence="5">
    <location>
        <begin position="262"/>
        <end position="280"/>
    </location>
</feature>
<evidence type="ECO:0000256" key="3">
    <source>
        <dbReference type="ARBA" id="ARBA00022989"/>
    </source>
</evidence>
<dbReference type="EMBL" id="ABID01000012">
    <property type="protein sequence ID" value="EDQ03591.1"/>
    <property type="molecule type" value="Genomic_DNA"/>
</dbReference>
<protein>
    <recommendedName>
        <fullName evidence="6">Sodium/calcium exchanger membrane region domain-containing protein</fullName>
    </recommendedName>
</protein>
<comment type="subcellular location">
    <subcellularLocation>
        <location evidence="1">Membrane</location>
        <topology evidence="1">Multi-pass membrane protein</topology>
    </subcellularLocation>
</comment>
<dbReference type="InterPro" id="IPR044880">
    <property type="entry name" value="NCX_ion-bd_dom_sf"/>
</dbReference>
<evidence type="ECO:0000256" key="5">
    <source>
        <dbReference type="SAM" id="Phobius"/>
    </source>
</evidence>
<sequence>MVPFNDLPLVVVVVIFCIAAGAVWFAGMRLSRYADGIAREFGVGQAVLGVILLGGVTSLPEIAVTGTAAISGNAALAVNNLLGGFTMQVTVLALADMAIRRNALTATVPDPIVLLQGVLGIILIAATITGIGVGDVSFAGAGLWTWGIAALFVYAVRMVARTQDNPGWEVIGEPPSPDIDVKDPKDDLSRLQLMGATAAVALAILTMGYLLATSGEVLAERTGLGDSFFGAVFIAISTSLPEISTVLAAVKLGRHVMAVSDIFGTNLFDIGVIFLVDLFYPGGAVLNEVGMFSIVAGLTGIAVTAVYVVGLIERRDPALFGIGLDSYAVTIIYIGGIALLFTMR</sequence>
<evidence type="ECO:0000256" key="1">
    <source>
        <dbReference type="ARBA" id="ARBA00004141"/>
    </source>
</evidence>
<organism evidence="7 8">
    <name type="scientific">Sulfitobacter indolifex HEL-45</name>
    <dbReference type="NCBI Taxonomy" id="391624"/>
    <lineage>
        <taxon>Bacteria</taxon>
        <taxon>Pseudomonadati</taxon>
        <taxon>Pseudomonadota</taxon>
        <taxon>Alphaproteobacteria</taxon>
        <taxon>Rhodobacterales</taxon>
        <taxon>Roseobacteraceae</taxon>
        <taxon>Sulfitobacter</taxon>
    </lineage>
</organism>
<name>A0ABM9X2B9_9RHOB</name>
<dbReference type="Gene3D" id="1.20.1420.30">
    <property type="entry name" value="NCX, central ion-binding region"/>
    <property type="match status" value="2"/>
</dbReference>
<evidence type="ECO:0000313" key="7">
    <source>
        <dbReference type="EMBL" id="EDQ03591.1"/>
    </source>
</evidence>
<keyword evidence="3 5" id="KW-1133">Transmembrane helix</keyword>
<feature type="transmembrane region" description="Helical" evidence="5">
    <location>
        <begin position="319"/>
        <end position="341"/>
    </location>
</feature>
<dbReference type="RefSeq" id="WP_007120852.1">
    <property type="nucleotide sequence ID" value="NZ_ABID01000012.1"/>
</dbReference>
<dbReference type="Pfam" id="PF01699">
    <property type="entry name" value="Na_Ca_ex"/>
    <property type="match status" value="2"/>
</dbReference>
<feature type="transmembrane region" description="Helical" evidence="5">
    <location>
        <begin position="111"/>
        <end position="132"/>
    </location>
</feature>
<feature type="transmembrane region" description="Helical" evidence="5">
    <location>
        <begin position="76"/>
        <end position="99"/>
    </location>
</feature>
<proteinExistence type="predicted"/>
<evidence type="ECO:0000256" key="2">
    <source>
        <dbReference type="ARBA" id="ARBA00022692"/>
    </source>
</evidence>
<feature type="transmembrane region" description="Helical" evidence="5">
    <location>
        <begin position="47"/>
        <end position="70"/>
    </location>
</feature>
<evidence type="ECO:0000259" key="6">
    <source>
        <dbReference type="Pfam" id="PF01699"/>
    </source>
</evidence>
<gene>
    <name evidence="7" type="ORF">OIHEL45_16506</name>
</gene>
<feature type="transmembrane region" description="Helical" evidence="5">
    <location>
        <begin position="292"/>
        <end position="312"/>
    </location>
</feature>
<feature type="transmembrane region" description="Helical" evidence="5">
    <location>
        <begin position="191"/>
        <end position="212"/>
    </location>
</feature>
<comment type="caution">
    <text evidence="7">The sequence shown here is derived from an EMBL/GenBank/DDBJ whole genome shotgun (WGS) entry which is preliminary data.</text>
</comment>
<feature type="transmembrane region" description="Helical" evidence="5">
    <location>
        <begin position="138"/>
        <end position="156"/>
    </location>
</feature>
<keyword evidence="4 5" id="KW-0472">Membrane</keyword>
<dbReference type="InterPro" id="IPR004837">
    <property type="entry name" value="NaCa_Exmemb"/>
</dbReference>
<feature type="domain" description="Sodium/calcium exchanger membrane region" evidence="6">
    <location>
        <begin position="13"/>
        <end position="161"/>
    </location>
</feature>
<reference evidence="7 8" key="1">
    <citation type="submission" date="2007-11" db="EMBL/GenBank/DDBJ databases">
        <authorList>
            <person name="Wagner-Dobler I."/>
            <person name="Ferriera S."/>
            <person name="Johnson J."/>
            <person name="Kravitz S."/>
            <person name="Beeson K."/>
            <person name="Sutton G."/>
            <person name="Rogers Y.-H."/>
            <person name="Friedman R."/>
            <person name="Frazier M."/>
            <person name="Venter J.C."/>
        </authorList>
    </citation>
    <scope>NUCLEOTIDE SEQUENCE [LARGE SCALE GENOMIC DNA]</scope>
    <source>
        <strain evidence="7 8">HEL-45</strain>
    </source>
</reference>
<evidence type="ECO:0000256" key="4">
    <source>
        <dbReference type="ARBA" id="ARBA00023136"/>
    </source>
</evidence>
<dbReference type="Proteomes" id="UP000003257">
    <property type="component" value="Unassembled WGS sequence"/>
</dbReference>
<feature type="transmembrane region" description="Helical" evidence="5">
    <location>
        <begin position="228"/>
        <end position="250"/>
    </location>
</feature>
<feature type="domain" description="Sodium/calcium exchanger membrane region" evidence="6">
    <location>
        <begin position="198"/>
        <end position="309"/>
    </location>
</feature>
<keyword evidence="8" id="KW-1185">Reference proteome</keyword>